<protein>
    <submittedName>
        <fullName evidence="1">Uncharacterized protein</fullName>
    </submittedName>
</protein>
<organism evidence="1 2">
    <name type="scientific">Ancylostoma ceylanicum</name>
    <dbReference type="NCBI Taxonomy" id="53326"/>
    <lineage>
        <taxon>Eukaryota</taxon>
        <taxon>Metazoa</taxon>
        <taxon>Ecdysozoa</taxon>
        <taxon>Nematoda</taxon>
        <taxon>Chromadorea</taxon>
        <taxon>Rhabditida</taxon>
        <taxon>Rhabditina</taxon>
        <taxon>Rhabditomorpha</taxon>
        <taxon>Strongyloidea</taxon>
        <taxon>Ancylostomatidae</taxon>
        <taxon>Ancylostomatinae</taxon>
        <taxon>Ancylostoma</taxon>
    </lineage>
</organism>
<dbReference type="OrthoDB" id="5863465at2759"/>
<keyword evidence="2" id="KW-1185">Reference proteome</keyword>
<reference evidence="2" key="1">
    <citation type="journal article" date="2015" name="Nat. Genet.">
        <title>The genome and transcriptome of the zoonotic hookworm Ancylostoma ceylanicum identify infection-specific gene families.</title>
        <authorList>
            <person name="Schwarz E.M."/>
            <person name="Hu Y."/>
            <person name="Antoshechkin I."/>
            <person name="Miller M.M."/>
            <person name="Sternberg P.W."/>
            <person name="Aroian R.V."/>
        </authorList>
    </citation>
    <scope>NUCLEOTIDE SEQUENCE</scope>
    <source>
        <strain evidence="2">HY135</strain>
    </source>
</reference>
<dbReference type="AlphaFoldDB" id="A0A016S5V4"/>
<dbReference type="EMBL" id="JARK01001622">
    <property type="protein sequence ID" value="EYB86013.1"/>
    <property type="molecule type" value="Genomic_DNA"/>
</dbReference>
<evidence type="ECO:0000313" key="2">
    <source>
        <dbReference type="Proteomes" id="UP000024635"/>
    </source>
</evidence>
<name>A0A016S5V4_9BILA</name>
<dbReference type="Proteomes" id="UP000024635">
    <property type="component" value="Unassembled WGS sequence"/>
</dbReference>
<sequence>MEPGALLPRNNFVSSVPLHFDFSSISFVQSSIARRLLLNKESGLASQTPCTSYGVHRPVMHVDELNAADLIPCPLPRQQQQQEEIKMEVCPCPLSDQQHQQQEIRIERHSCELCDRLRGITAQMLKAPVEKSHKNMKRRGRPNIGQKAKVTVKHVGEFFMLLRRQLGLGFQETVFNSPKLLTALACGVSSNTVTRTMKTSALLEECNWKASAGKKNWQMTTLKKFGQEWSVVVRNFVNTVLEEEGRLTVTELHSRLRYAYADFPMCSTTLQYFLSALGFPHKRKYNKVFIIPERKIVTMSESESEHDDDDDDDDEYE</sequence>
<proteinExistence type="predicted"/>
<comment type="caution">
    <text evidence="1">The sequence shown here is derived from an EMBL/GenBank/DDBJ whole genome shotgun (WGS) entry which is preliminary data.</text>
</comment>
<gene>
    <name evidence="1" type="primary">Acey_s0286.g1376</name>
    <name evidence="1" type="ORF">Y032_0286g1376</name>
</gene>
<accession>A0A016S5V4</accession>
<evidence type="ECO:0000313" key="1">
    <source>
        <dbReference type="EMBL" id="EYB86013.1"/>
    </source>
</evidence>